<reference evidence="2" key="1">
    <citation type="submission" date="2023-11" db="EMBL/GenBank/DDBJ databases">
        <title>Genome assemblies of two species of porcelain crab, Petrolisthes cinctipes and Petrolisthes manimaculis (Anomura: Porcellanidae).</title>
        <authorList>
            <person name="Angst P."/>
        </authorList>
    </citation>
    <scope>NUCLEOTIDE SEQUENCE</scope>
    <source>
        <strain evidence="2">PB745_02</strain>
        <tissue evidence="2">Gill</tissue>
    </source>
</reference>
<organism evidence="2 3">
    <name type="scientific">Petrolisthes manimaculis</name>
    <dbReference type="NCBI Taxonomy" id="1843537"/>
    <lineage>
        <taxon>Eukaryota</taxon>
        <taxon>Metazoa</taxon>
        <taxon>Ecdysozoa</taxon>
        <taxon>Arthropoda</taxon>
        <taxon>Crustacea</taxon>
        <taxon>Multicrustacea</taxon>
        <taxon>Malacostraca</taxon>
        <taxon>Eumalacostraca</taxon>
        <taxon>Eucarida</taxon>
        <taxon>Decapoda</taxon>
        <taxon>Pleocyemata</taxon>
        <taxon>Anomura</taxon>
        <taxon>Galatheoidea</taxon>
        <taxon>Porcellanidae</taxon>
        <taxon>Petrolisthes</taxon>
    </lineage>
</organism>
<gene>
    <name evidence="2" type="ORF">Pmani_039952</name>
</gene>
<feature type="compositionally biased region" description="Low complexity" evidence="1">
    <location>
        <begin position="29"/>
        <end position="42"/>
    </location>
</feature>
<evidence type="ECO:0000256" key="1">
    <source>
        <dbReference type="SAM" id="MobiDB-lite"/>
    </source>
</evidence>
<name>A0AAE1ND23_9EUCA</name>
<proteinExistence type="predicted"/>
<sequence>MVQEHVYAAYPYLADPFDRKSTYKAMETNNNNNINNNNNNNNKRQKSNSRKSNTNEDIWGPIFKNKNNFVDMHLC</sequence>
<protein>
    <submittedName>
        <fullName evidence="2">Uncharacterized protein</fullName>
    </submittedName>
</protein>
<evidence type="ECO:0000313" key="3">
    <source>
        <dbReference type="Proteomes" id="UP001292094"/>
    </source>
</evidence>
<comment type="caution">
    <text evidence="2">The sequence shown here is derived from an EMBL/GenBank/DDBJ whole genome shotgun (WGS) entry which is preliminary data.</text>
</comment>
<evidence type="ECO:0000313" key="2">
    <source>
        <dbReference type="EMBL" id="KAK4286960.1"/>
    </source>
</evidence>
<accession>A0AAE1ND23</accession>
<dbReference type="EMBL" id="JAWZYT010007197">
    <property type="protein sequence ID" value="KAK4286960.1"/>
    <property type="molecule type" value="Genomic_DNA"/>
</dbReference>
<keyword evidence="3" id="KW-1185">Reference proteome</keyword>
<dbReference type="Proteomes" id="UP001292094">
    <property type="component" value="Unassembled WGS sequence"/>
</dbReference>
<dbReference type="AlphaFoldDB" id="A0AAE1ND23"/>
<feature type="region of interest" description="Disordered" evidence="1">
    <location>
        <begin position="27"/>
        <end position="60"/>
    </location>
</feature>